<comment type="caution">
    <text evidence="1">The sequence shown here is derived from an EMBL/GenBank/DDBJ whole genome shotgun (WGS) entry which is preliminary data.</text>
</comment>
<gene>
    <name evidence="1" type="ORF">FGO68_gene7030</name>
</gene>
<sequence>MKRVYKCTLAVTSLASSLVTRRIHHAHQELSIRLSEDFNCNFLEHNFYYNYSKENFIMRSSENNNEKQ</sequence>
<evidence type="ECO:0000313" key="1">
    <source>
        <dbReference type="EMBL" id="TNV75487.1"/>
    </source>
</evidence>
<accession>A0A8J8NHG9</accession>
<evidence type="ECO:0000313" key="2">
    <source>
        <dbReference type="Proteomes" id="UP000785679"/>
    </source>
</evidence>
<organism evidence="1 2">
    <name type="scientific">Halteria grandinella</name>
    <dbReference type="NCBI Taxonomy" id="5974"/>
    <lineage>
        <taxon>Eukaryota</taxon>
        <taxon>Sar</taxon>
        <taxon>Alveolata</taxon>
        <taxon>Ciliophora</taxon>
        <taxon>Intramacronucleata</taxon>
        <taxon>Spirotrichea</taxon>
        <taxon>Stichotrichia</taxon>
        <taxon>Sporadotrichida</taxon>
        <taxon>Halteriidae</taxon>
        <taxon>Halteria</taxon>
    </lineage>
</organism>
<dbReference type="Proteomes" id="UP000785679">
    <property type="component" value="Unassembled WGS sequence"/>
</dbReference>
<name>A0A8J8NHG9_HALGN</name>
<dbReference type="AlphaFoldDB" id="A0A8J8NHG9"/>
<keyword evidence="2" id="KW-1185">Reference proteome</keyword>
<reference evidence="1" key="1">
    <citation type="submission" date="2019-06" db="EMBL/GenBank/DDBJ databases">
        <authorList>
            <person name="Zheng W."/>
        </authorList>
    </citation>
    <scope>NUCLEOTIDE SEQUENCE</scope>
    <source>
        <strain evidence="1">QDHG01</strain>
    </source>
</reference>
<protein>
    <submittedName>
        <fullName evidence="1">Uncharacterized protein</fullName>
    </submittedName>
</protein>
<proteinExistence type="predicted"/>
<dbReference type="EMBL" id="RRYP01015466">
    <property type="protein sequence ID" value="TNV75487.1"/>
    <property type="molecule type" value="Genomic_DNA"/>
</dbReference>